<dbReference type="OrthoDB" id="135603at2"/>
<proteinExistence type="predicted"/>
<evidence type="ECO:0000313" key="3">
    <source>
        <dbReference type="Proteomes" id="UP000248806"/>
    </source>
</evidence>
<dbReference type="GO" id="GO:0006313">
    <property type="term" value="P:DNA transposition"/>
    <property type="evidence" value="ECO:0007669"/>
    <property type="project" value="InterPro"/>
</dbReference>
<dbReference type="Proteomes" id="UP000248806">
    <property type="component" value="Unassembled WGS sequence"/>
</dbReference>
<feature type="domain" description="Tn3 transposase DDE" evidence="1">
    <location>
        <begin position="8"/>
        <end position="136"/>
    </location>
</feature>
<sequence>MGTDQNALADLLRVVISIQEGKVLSSMLLGKCPTYSRKNRLYQAFHALGSVERTIFLLKFILDVKHREIIHRSTNKTEQYNNFEDWILFAYGNALLERALEEVEKRVKYTGVIANGVMLDNVIELNAALNTRAKEGVIPTIDE</sequence>
<accession>A0A326U914</accession>
<dbReference type="InterPro" id="IPR002513">
    <property type="entry name" value="Tn3_Tnp_DDE_dom"/>
</dbReference>
<dbReference type="Pfam" id="PF01526">
    <property type="entry name" value="DDE_Tnp_Tn3"/>
    <property type="match status" value="1"/>
</dbReference>
<evidence type="ECO:0000259" key="1">
    <source>
        <dbReference type="Pfam" id="PF01526"/>
    </source>
</evidence>
<organism evidence="2 3">
    <name type="scientific">Thermosporothrix hazakensis</name>
    <dbReference type="NCBI Taxonomy" id="644383"/>
    <lineage>
        <taxon>Bacteria</taxon>
        <taxon>Bacillati</taxon>
        <taxon>Chloroflexota</taxon>
        <taxon>Ktedonobacteria</taxon>
        <taxon>Ktedonobacterales</taxon>
        <taxon>Thermosporotrichaceae</taxon>
        <taxon>Thermosporothrix</taxon>
    </lineage>
</organism>
<protein>
    <submittedName>
        <fullName evidence="2">Tn3 transposase DDE domain-containing protein</fullName>
    </submittedName>
</protein>
<dbReference type="GO" id="GO:0004803">
    <property type="term" value="F:transposase activity"/>
    <property type="evidence" value="ECO:0007669"/>
    <property type="project" value="InterPro"/>
</dbReference>
<reference evidence="2 3" key="1">
    <citation type="submission" date="2018-06" db="EMBL/GenBank/DDBJ databases">
        <title>Genomic Encyclopedia of Archaeal and Bacterial Type Strains, Phase II (KMG-II): from individual species to whole genera.</title>
        <authorList>
            <person name="Goeker M."/>
        </authorList>
    </citation>
    <scope>NUCLEOTIDE SEQUENCE [LARGE SCALE GENOMIC DNA]</scope>
    <source>
        <strain evidence="2 3">ATCC BAA-1881</strain>
    </source>
</reference>
<comment type="caution">
    <text evidence="2">The sequence shown here is derived from an EMBL/GenBank/DDBJ whole genome shotgun (WGS) entry which is preliminary data.</text>
</comment>
<dbReference type="EMBL" id="QKUF01000004">
    <property type="protein sequence ID" value="PZW32611.1"/>
    <property type="molecule type" value="Genomic_DNA"/>
</dbReference>
<evidence type="ECO:0000313" key="2">
    <source>
        <dbReference type="EMBL" id="PZW32611.1"/>
    </source>
</evidence>
<keyword evidence="3" id="KW-1185">Reference proteome</keyword>
<dbReference type="AlphaFoldDB" id="A0A326U914"/>
<name>A0A326U914_THEHA</name>
<gene>
    <name evidence="2" type="ORF">EI42_01703</name>
</gene>